<evidence type="ECO:0000256" key="1">
    <source>
        <dbReference type="ARBA" id="ARBA00008171"/>
    </source>
</evidence>
<comment type="similarity">
    <text evidence="1">Belongs to the protein kinase superfamily. TKL Ser/Thr protein kinase family. ROCO subfamily.</text>
</comment>
<dbReference type="PROSITE" id="PS00107">
    <property type="entry name" value="PROTEIN_KINASE_ATP"/>
    <property type="match status" value="1"/>
</dbReference>
<feature type="region of interest" description="Disordered" evidence="7">
    <location>
        <begin position="606"/>
        <end position="634"/>
    </location>
</feature>
<keyword evidence="10" id="KW-1185">Reference proteome</keyword>
<dbReference type="GO" id="GO:0004674">
    <property type="term" value="F:protein serine/threonine kinase activity"/>
    <property type="evidence" value="ECO:0007669"/>
    <property type="project" value="UniProtKB-KW"/>
</dbReference>
<gene>
    <name evidence="9" type="ORF">PMEA_00008076</name>
</gene>
<feature type="compositionally biased region" description="Basic and acidic residues" evidence="7">
    <location>
        <begin position="1"/>
        <end position="23"/>
    </location>
</feature>
<dbReference type="SMART" id="SM00220">
    <property type="entry name" value="S_TKc"/>
    <property type="match status" value="1"/>
</dbReference>
<name>A0AAU9WNM1_9CNID</name>
<dbReference type="SUPFAM" id="SSF56112">
    <property type="entry name" value="Protein kinase-like (PK-like)"/>
    <property type="match status" value="1"/>
</dbReference>
<feature type="compositionally biased region" description="Low complexity" evidence="7">
    <location>
        <begin position="614"/>
        <end position="634"/>
    </location>
</feature>
<dbReference type="AlphaFoldDB" id="A0AAU9WNM1"/>
<dbReference type="PANTHER" id="PTHR26392:SF92">
    <property type="entry name" value="PROTEIN KINASE DOMAIN-CONTAINING PROTEIN"/>
    <property type="match status" value="1"/>
</dbReference>
<dbReference type="PANTHER" id="PTHR26392">
    <property type="entry name" value="MITOGEN-ACTIVATED PROTEIN KINASE KINASE KINASE 7-RELATED"/>
    <property type="match status" value="1"/>
</dbReference>
<organism evidence="9 10">
    <name type="scientific">Pocillopora meandrina</name>
    <dbReference type="NCBI Taxonomy" id="46732"/>
    <lineage>
        <taxon>Eukaryota</taxon>
        <taxon>Metazoa</taxon>
        <taxon>Cnidaria</taxon>
        <taxon>Anthozoa</taxon>
        <taxon>Hexacorallia</taxon>
        <taxon>Scleractinia</taxon>
        <taxon>Astrocoeniina</taxon>
        <taxon>Pocilloporidae</taxon>
        <taxon>Pocillopora</taxon>
    </lineage>
</organism>
<evidence type="ECO:0000259" key="8">
    <source>
        <dbReference type="PROSITE" id="PS50011"/>
    </source>
</evidence>
<accession>A0AAU9WNM1</accession>
<dbReference type="Gene3D" id="1.10.510.10">
    <property type="entry name" value="Transferase(Phosphotransferase) domain 1"/>
    <property type="match status" value="1"/>
</dbReference>
<dbReference type="PROSITE" id="PS50011">
    <property type="entry name" value="PROTEIN_KINASE_DOM"/>
    <property type="match status" value="1"/>
</dbReference>
<dbReference type="GO" id="GO:0005524">
    <property type="term" value="F:ATP binding"/>
    <property type="evidence" value="ECO:0007669"/>
    <property type="project" value="UniProtKB-UniRule"/>
</dbReference>
<evidence type="ECO:0000313" key="10">
    <source>
        <dbReference type="Proteomes" id="UP001159428"/>
    </source>
</evidence>
<dbReference type="InterPro" id="IPR017441">
    <property type="entry name" value="Protein_kinase_ATP_BS"/>
</dbReference>
<keyword evidence="6" id="KW-0175">Coiled coil</keyword>
<comment type="caution">
    <text evidence="9">The sequence shown here is derived from an EMBL/GenBank/DDBJ whole genome shotgun (WGS) entry which is preliminary data.</text>
</comment>
<proteinExistence type="inferred from homology"/>
<evidence type="ECO:0000256" key="3">
    <source>
        <dbReference type="ARBA" id="ARBA00022741"/>
    </source>
</evidence>
<feature type="binding site" evidence="5">
    <location>
        <position position="803"/>
    </location>
    <ligand>
        <name>ATP</name>
        <dbReference type="ChEBI" id="CHEBI:30616"/>
    </ligand>
</feature>
<dbReference type="Gene3D" id="3.40.50.300">
    <property type="entry name" value="P-loop containing nucleotide triphosphate hydrolases"/>
    <property type="match status" value="1"/>
</dbReference>
<dbReference type="InterPro" id="IPR027417">
    <property type="entry name" value="P-loop_NTPase"/>
</dbReference>
<feature type="compositionally biased region" description="Basic and acidic residues" evidence="7">
    <location>
        <begin position="30"/>
        <end position="39"/>
    </location>
</feature>
<keyword evidence="2" id="KW-0723">Serine/threonine-protein kinase</keyword>
<dbReference type="SUPFAM" id="SSF52540">
    <property type="entry name" value="P-loop containing nucleoside triphosphate hydrolases"/>
    <property type="match status" value="1"/>
</dbReference>
<dbReference type="PROSITE" id="PS00108">
    <property type="entry name" value="PROTEIN_KINASE_ST"/>
    <property type="match status" value="1"/>
</dbReference>
<evidence type="ECO:0000256" key="7">
    <source>
        <dbReference type="SAM" id="MobiDB-lite"/>
    </source>
</evidence>
<dbReference type="InterPro" id="IPR045063">
    <property type="entry name" value="Dynamin_N"/>
</dbReference>
<feature type="coiled-coil region" evidence="6">
    <location>
        <begin position="563"/>
        <end position="590"/>
    </location>
</feature>
<sequence length="1046" mass="119339">MADRRESGRIKDISSRKILDNETRKRRQKRQLEALEKDNVQDDPHAHLTIVPAKMKVPAFNDTMEDKRKKRKSKTGELFKQVCRNLRFSQIDMLMNSEILNRIISNCDALSITFLGYGGYEGMLPRFRRTFAMLLEEAQQEAEAGEPSYTSAKEFSTCSEADIKRKQEELYDYYESSQDCLNSTDEKVRALLEQDIADLKDKIVSHKRNLKKKEYIVLVTGERCLEKSNLLNLIIDEQLFPCFVVSTSSTVFELKYGTEPKLVAHEHSDTKVSTEILFQSESLGTLQRGCLQQLLSTIFKGIGGENSTEDPRYEKIELFLPHKLLKEGIVIVDIPGTYESPIINEKAKAYLLEASAFICSINGVDGEGIHRDEVEKYIAHAKQVSAFLYQQLKSSSNCPLLVFTKRDQVLQQEAYRIKSCIINHLTERWPSEDPESQIIFLSPSNESNAWEAPPTCDLLMNRISSMVLKSIETNLEKQWRWLYHLLSRMAYRTKVIRRDPSEVMRFVADQQGAVDKELTTTVKASAARELFKFLNSPELQQYFTSWSLDNVPDVGGDWSVTEENIKKALVKRLQEKIEEWEKQTNVFSESRTLLTQDLFRNFERVERQNQNVQSPPKADSVASSSASSSGPQTSRNLSLTETVIIGVTSPIWVPVGFVAFLLSAPVIGTIAAKERFGNRSKTKEYKKDKCKFMAETSQEYLTKMADEQQVMSLVEEELKTEKLLIQQKRLQQDLRDLYIKISDLRGKMADFGIKEVGTMDISCEDLEWKDDRGSPLGSGSFASVHRGTLKLPEEEKPVDVALKVWKKALTSGSAINFLSETDTLRKLNHPFVVKMYGATLLKEKGESKPILVMELCKENLMKHIFRNQNNVPGLSTTTSAAKNVIGWAKDIANALEFIHNKGIIHRDLKLENTLLSYDGVVKVADVGLSKEEDMITGTQMGTPNYMAPEVASFRRYDRKADIYSFGVMLWEMWYGKRAFHGIAPEDLQEQVAQGVRPEHVQDSKEPPNEWRDLMQRCWNGTPDQRPNSTACHKELTRLYEETALTP</sequence>
<evidence type="ECO:0000256" key="2">
    <source>
        <dbReference type="ARBA" id="ARBA00022527"/>
    </source>
</evidence>
<keyword evidence="4 5" id="KW-0067">ATP-binding</keyword>
<keyword evidence="2" id="KW-0418">Kinase</keyword>
<keyword evidence="2" id="KW-0808">Transferase</keyword>
<reference evidence="9 10" key="1">
    <citation type="submission" date="2022-05" db="EMBL/GenBank/DDBJ databases">
        <authorList>
            <consortium name="Genoscope - CEA"/>
            <person name="William W."/>
        </authorList>
    </citation>
    <scope>NUCLEOTIDE SEQUENCE [LARGE SCALE GENOMIC DNA]</scope>
</reference>
<dbReference type="InterPro" id="IPR000719">
    <property type="entry name" value="Prot_kinase_dom"/>
</dbReference>
<feature type="domain" description="Protein kinase" evidence="8">
    <location>
        <begin position="770"/>
        <end position="1035"/>
    </location>
</feature>
<protein>
    <recommendedName>
        <fullName evidence="8">Protein kinase domain-containing protein</fullName>
    </recommendedName>
</protein>
<dbReference type="InterPro" id="IPR001245">
    <property type="entry name" value="Ser-Thr/Tyr_kinase_cat_dom"/>
</dbReference>
<evidence type="ECO:0000256" key="5">
    <source>
        <dbReference type="PROSITE-ProRule" id="PRU10141"/>
    </source>
</evidence>
<dbReference type="InterPro" id="IPR008271">
    <property type="entry name" value="Ser/Thr_kinase_AS"/>
</dbReference>
<evidence type="ECO:0000256" key="4">
    <source>
        <dbReference type="ARBA" id="ARBA00022840"/>
    </source>
</evidence>
<keyword evidence="3 5" id="KW-0547">Nucleotide-binding</keyword>
<dbReference type="EMBL" id="CALNXJ010000017">
    <property type="protein sequence ID" value="CAH3120078.1"/>
    <property type="molecule type" value="Genomic_DNA"/>
</dbReference>
<dbReference type="InterPro" id="IPR011009">
    <property type="entry name" value="Kinase-like_dom_sf"/>
</dbReference>
<dbReference type="Proteomes" id="UP001159428">
    <property type="component" value="Unassembled WGS sequence"/>
</dbReference>
<evidence type="ECO:0000256" key="6">
    <source>
        <dbReference type="SAM" id="Coils"/>
    </source>
</evidence>
<dbReference type="Pfam" id="PF00350">
    <property type="entry name" value="Dynamin_N"/>
    <property type="match status" value="1"/>
</dbReference>
<evidence type="ECO:0000313" key="9">
    <source>
        <dbReference type="EMBL" id="CAH3120078.1"/>
    </source>
</evidence>
<feature type="region of interest" description="Disordered" evidence="7">
    <location>
        <begin position="1"/>
        <end position="39"/>
    </location>
</feature>
<dbReference type="Pfam" id="PF07714">
    <property type="entry name" value="PK_Tyr_Ser-Thr"/>
    <property type="match status" value="1"/>
</dbReference>